<keyword evidence="11" id="KW-0326">Glycosidase</keyword>
<name>A0ABS5CE99_9BACL</name>
<comment type="subcellular location">
    <subcellularLocation>
        <location evidence="9">Cytoplasm</location>
    </subcellularLocation>
</comment>
<dbReference type="SMART" id="SM00986">
    <property type="entry name" value="UDG"/>
    <property type="match status" value="1"/>
</dbReference>
<dbReference type="NCBIfam" id="NF003588">
    <property type="entry name" value="PRK05254.1-1"/>
    <property type="match status" value="1"/>
</dbReference>
<keyword evidence="8 9" id="KW-0234">DNA repair</keyword>
<evidence type="ECO:0000256" key="3">
    <source>
        <dbReference type="ARBA" id="ARBA00008184"/>
    </source>
</evidence>
<dbReference type="InterPro" id="IPR005122">
    <property type="entry name" value="Uracil-DNA_glycosylase-like"/>
</dbReference>
<evidence type="ECO:0000256" key="1">
    <source>
        <dbReference type="ARBA" id="ARBA00001400"/>
    </source>
</evidence>
<dbReference type="Gene3D" id="3.40.470.10">
    <property type="entry name" value="Uracil-DNA glycosylase-like domain"/>
    <property type="match status" value="1"/>
</dbReference>
<comment type="similarity">
    <text evidence="3 9">Belongs to the uracil-DNA glycosylase (UDG) superfamily. UNG family.</text>
</comment>
<evidence type="ECO:0000313" key="11">
    <source>
        <dbReference type="EMBL" id="MBP3964298.1"/>
    </source>
</evidence>
<dbReference type="CDD" id="cd10027">
    <property type="entry name" value="UDG-F1-like"/>
    <property type="match status" value="1"/>
</dbReference>
<sequence>MTFVLSNDWAEVLSGELEKPYFHDLNRQLAEQYETELVYPDQGAVFNALHYTSYEGTQVVIIGQDPYHGPGQAHGLSFSVLPGVKTPPSLQNIYKEMQTDLGLPIPDHGFLEAWAKQGVLLLNNVLTVKAGLPASHKGLGWERFTDAVIAALNDREQPVVFVLWGKHAQEKAASINQDRHFIISSAHPSPFAARRGFFGSRPFTRANQYLRELGRSEIEWRIPMLAELQGEAN</sequence>
<dbReference type="NCBIfam" id="NF003589">
    <property type="entry name" value="PRK05254.1-2"/>
    <property type="match status" value="1"/>
</dbReference>
<evidence type="ECO:0000259" key="10">
    <source>
        <dbReference type="SMART" id="SM00986"/>
    </source>
</evidence>
<keyword evidence="7 9" id="KW-0378">Hydrolase</keyword>
<dbReference type="SMART" id="SM00987">
    <property type="entry name" value="UreE_C"/>
    <property type="match status" value="1"/>
</dbReference>
<reference evidence="11 12" key="1">
    <citation type="submission" date="2021-04" db="EMBL/GenBank/DDBJ databases">
        <title>Paenibacillus sp. DLE-14 whole genome sequence.</title>
        <authorList>
            <person name="Ham Y.J."/>
        </authorList>
    </citation>
    <scope>NUCLEOTIDE SEQUENCE [LARGE SCALE GENOMIC DNA]</scope>
    <source>
        <strain evidence="11 12">DLE-14</strain>
    </source>
</reference>
<protein>
    <recommendedName>
        <fullName evidence="5 9">Uracil-DNA glycosylase</fullName>
        <shortName evidence="9">UDG</shortName>
        <ecNumber evidence="4 9">3.2.2.27</ecNumber>
    </recommendedName>
</protein>
<dbReference type="Proteomes" id="UP000673394">
    <property type="component" value="Unassembled WGS sequence"/>
</dbReference>
<dbReference type="PANTHER" id="PTHR11264">
    <property type="entry name" value="URACIL-DNA GLYCOSYLASE"/>
    <property type="match status" value="1"/>
</dbReference>
<dbReference type="NCBIfam" id="NF003592">
    <property type="entry name" value="PRK05254.1-5"/>
    <property type="match status" value="1"/>
</dbReference>
<proteinExistence type="inferred from homology"/>
<dbReference type="NCBIfam" id="NF003591">
    <property type="entry name" value="PRK05254.1-4"/>
    <property type="match status" value="1"/>
</dbReference>
<keyword evidence="9" id="KW-0963">Cytoplasm</keyword>
<evidence type="ECO:0000256" key="5">
    <source>
        <dbReference type="ARBA" id="ARBA00018429"/>
    </source>
</evidence>
<comment type="catalytic activity">
    <reaction evidence="1 9">
        <text>Hydrolyzes single-stranded DNA or mismatched double-stranded DNA and polynucleotides, releasing free uracil.</text>
        <dbReference type="EC" id="3.2.2.27"/>
    </reaction>
</comment>
<gene>
    <name evidence="9" type="primary">ung</name>
    <name evidence="11" type="ORF">I8J30_16405</name>
</gene>
<evidence type="ECO:0000313" key="12">
    <source>
        <dbReference type="Proteomes" id="UP000673394"/>
    </source>
</evidence>
<dbReference type="EMBL" id="JAGKSP010000006">
    <property type="protein sequence ID" value="MBP3964298.1"/>
    <property type="molecule type" value="Genomic_DNA"/>
</dbReference>
<evidence type="ECO:0000256" key="2">
    <source>
        <dbReference type="ARBA" id="ARBA00002631"/>
    </source>
</evidence>
<accession>A0ABS5CE99</accession>
<comment type="function">
    <text evidence="2 9">Excises uracil residues from the DNA which can arise as a result of misincorporation of dUMP residues by DNA polymerase or due to deamination of cytosine.</text>
</comment>
<organism evidence="11 12">
    <name type="scientific">Paenibacillus lignilyticus</name>
    <dbReference type="NCBI Taxonomy" id="1172615"/>
    <lineage>
        <taxon>Bacteria</taxon>
        <taxon>Bacillati</taxon>
        <taxon>Bacillota</taxon>
        <taxon>Bacilli</taxon>
        <taxon>Bacillales</taxon>
        <taxon>Paenibacillaceae</taxon>
        <taxon>Paenibacillus</taxon>
    </lineage>
</organism>
<comment type="caution">
    <text evidence="11">The sequence shown here is derived from an EMBL/GenBank/DDBJ whole genome shotgun (WGS) entry which is preliminary data.</text>
</comment>
<evidence type="ECO:0000256" key="8">
    <source>
        <dbReference type="ARBA" id="ARBA00023204"/>
    </source>
</evidence>
<dbReference type="NCBIfam" id="TIGR00628">
    <property type="entry name" value="ung"/>
    <property type="match status" value="1"/>
</dbReference>
<keyword evidence="6 9" id="KW-0227">DNA damage</keyword>
<evidence type="ECO:0000256" key="6">
    <source>
        <dbReference type="ARBA" id="ARBA00022763"/>
    </source>
</evidence>
<dbReference type="InterPro" id="IPR002043">
    <property type="entry name" value="UDG_fam1"/>
</dbReference>
<feature type="active site" description="Proton acceptor" evidence="9">
    <location>
        <position position="65"/>
    </location>
</feature>
<dbReference type="PANTHER" id="PTHR11264:SF0">
    <property type="entry name" value="URACIL-DNA GLYCOSYLASE"/>
    <property type="match status" value="1"/>
</dbReference>
<dbReference type="EC" id="3.2.2.27" evidence="4 9"/>
<evidence type="ECO:0000256" key="9">
    <source>
        <dbReference type="HAMAP-Rule" id="MF_00148"/>
    </source>
</evidence>
<keyword evidence="12" id="KW-1185">Reference proteome</keyword>
<dbReference type="HAMAP" id="MF_00148">
    <property type="entry name" value="UDG"/>
    <property type="match status" value="1"/>
</dbReference>
<dbReference type="SUPFAM" id="SSF52141">
    <property type="entry name" value="Uracil-DNA glycosylase-like"/>
    <property type="match status" value="1"/>
</dbReference>
<evidence type="ECO:0000256" key="4">
    <source>
        <dbReference type="ARBA" id="ARBA00012030"/>
    </source>
</evidence>
<dbReference type="RefSeq" id="WP_210659479.1">
    <property type="nucleotide sequence ID" value="NZ_JAGKSP010000006.1"/>
</dbReference>
<dbReference type="InterPro" id="IPR036895">
    <property type="entry name" value="Uracil-DNA_glycosylase-like_sf"/>
</dbReference>
<dbReference type="Pfam" id="PF03167">
    <property type="entry name" value="UDG"/>
    <property type="match status" value="1"/>
</dbReference>
<dbReference type="GO" id="GO:0004844">
    <property type="term" value="F:uracil DNA N-glycosylase activity"/>
    <property type="evidence" value="ECO:0007669"/>
    <property type="project" value="UniProtKB-EC"/>
</dbReference>
<feature type="domain" description="Uracil-DNA glycosylase-like" evidence="10">
    <location>
        <begin position="50"/>
        <end position="210"/>
    </location>
</feature>
<evidence type="ECO:0000256" key="7">
    <source>
        <dbReference type="ARBA" id="ARBA00022801"/>
    </source>
</evidence>